<name>A0A2U1JTT6_9FLAO</name>
<proteinExistence type="predicted"/>
<keyword evidence="2" id="KW-1185">Reference proteome</keyword>
<gene>
    <name evidence="1" type="ORF">DB891_11420</name>
</gene>
<evidence type="ECO:0000313" key="2">
    <source>
        <dbReference type="Proteomes" id="UP000245618"/>
    </source>
</evidence>
<sequence length="68" mass="7934">MGFLQNAVPLRNFYAQRYDLKNKAKNQAAKPIKKLVKLTKKQNKHPLNTSLCGYLNFNNKNKRNNKNT</sequence>
<protein>
    <submittedName>
        <fullName evidence="1">Uncharacterized protein</fullName>
    </submittedName>
</protein>
<reference evidence="1 2" key="1">
    <citation type="submission" date="2018-04" db="EMBL/GenBank/DDBJ databases">
        <title>Flavobacterium sp. nov., isolated from glacier ice.</title>
        <authorList>
            <person name="Liu Q."/>
            <person name="Xin Y.-H."/>
        </authorList>
    </citation>
    <scope>NUCLEOTIDE SEQUENCE [LARGE SCALE GENOMIC DNA]</scope>
    <source>
        <strain evidence="1 2">LB2P30</strain>
    </source>
</reference>
<dbReference type="Proteomes" id="UP000245618">
    <property type="component" value="Unassembled WGS sequence"/>
</dbReference>
<evidence type="ECO:0000313" key="1">
    <source>
        <dbReference type="EMBL" id="PWA08610.1"/>
    </source>
</evidence>
<organism evidence="1 2">
    <name type="scientific">Flavobacterium laiguense</name>
    <dbReference type="NCBI Taxonomy" id="2169409"/>
    <lineage>
        <taxon>Bacteria</taxon>
        <taxon>Pseudomonadati</taxon>
        <taxon>Bacteroidota</taxon>
        <taxon>Flavobacteriia</taxon>
        <taxon>Flavobacteriales</taxon>
        <taxon>Flavobacteriaceae</taxon>
        <taxon>Flavobacterium</taxon>
    </lineage>
</organism>
<dbReference type="EMBL" id="QCZH01000012">
    <property type="protein sequence ID" value="PWA08610.1"/>
    <property type="molecule type" value="Genomic_DNA"/>
</dbReference>
<comment type="caution">
    <text evidence="1">The sequence shown here is derived from an EMBL/GenBank/DDBJ whole genome shotgun (WGS) entry which is preliminary data.</text>
</comment>
<accession>A0A2U1JTT6</accession>
<dbReference type="AlphaFoldDB" id="A0A2U1JTT6"/>